<comment type="caution">
    <text evidence="2">The sequence shown here is derived from an EMBL/GenBank/DDBJ whole genome shotgun (WGS) entry which is preliminary data.</text>
</comment>
<dbReference type="PANTHER" id="PTHR43441:SF10">
    <property type="entry name" value="ACETYLTRANSFERASE"/>
    <property type="match status" value="1"/>
</dbReference>
<dbReference type="InterPro" id="IPR051908">
    <property type="entry name" value="Ribosomal_N-acetyltransferase"/>
</dbReference>
<dbReference type="AlphaFoldDB" id="A0A511JIZ0"/>
<dbReference type="PANTHER" id="PTHR43441">
    <property type="entry name" value="RIBOSOMAL-PROTEIN-SERINE ACETYLTRANSFERASE"/>
    <property type="match status" value="1"/>
</dbReference>
<reference evidence="2 3" key="1">
    <citation type="submission" date="2019-07" db="EMBL/GenBank/DDBJ databases">
        <title>Whole genome shotgun sequence of Cellulomonas terrae NBRC 100819.</title>
        <authorList>
            <person name="Hosoyama A."/>
            <person name="Uohara A."/>
            <person name="Ohji S."/>
            <person name="Ichikawa N."/>
        </authorList>
    </citation>
    <scope>NUCLEOTIDE SEQUENCE [LARGE SCALE GENOMIC DNA]</scope>
    <source>
        <strain evidence="2 3">NBRC 100819</strain>
    </source>
</reference>
<dbReference type="Gene3D" id="3.40.630.30">
    <property type="match status" value="1"/>
</dbReference>
<keyword evidence="2" id="KW-0808">Transferase</keyword>
<organism evidence="2 3">
    <name type="scientific">Cellulomonas terrae</name>
    <dbReference type="NCBI Taxonomy" id="311234"/>
    <lineage>
        <taxon>Bacteria</taxon>
        <taxon>Bacillati</taxon>
        <taxon>Actinomycetota</taxon>
        <taxon>Actinomycetes</taxon>
        <taxon>Micrococcales</taxon>
        <taxon>Cellulomonadaceae</taxon>
        <taxon>Cellulomonas</taxon>
    </lineage>
</organism>
<dbReference type="GO" id="GO:1990189">
    <property type="term" value="F:protein N-terminal-serine acetyltransferase activity"/>
    <property type="evidence" value="ECO:0007669"/>
    <property type="project" value="TreeGrafter"/>
</dbReference>
<dbReference type="SUPFAM" id="SSF55729">
    <property type="entry name" value="Acyl-CoA N-acyltransferases (Nat)"/>
    <property type="match status" value="1"/>
</dbReference>
<evidence type="ECO:0000313" key="3">
    <source>
        <dbReference type="Proteomes" id="UP000321049"/>
    </source>
</evidence>
<dbReference type="OrthoDB" id="9795188at2"/>
<dbReference type="InterPro" id="IPR000182">
    <property type="entry name" value="GNAT_dom"/>
</dbReference>
<feature type="domain" description="N-acetyltransferase" evidence="1">
    <location>
        <begin position="27"/>
        <end position="183"/>
    </location>
</feature>
<dbReference type="RefSeq" id="WP_146845457.1">
    <property type="nucleotide sequence ID" value="NZ_BJWH01000005.1"/>
</dbReference>
<evidence type="ECO:0000259" key="1">
    <source>
        <dbReference type="PROSITE" id="PS51186"/>
    </source>
</evidence>
<proteinExistence type="predicted"/>
<gene>
    <name evidence="2" type="ORF">CTE05_14610</name>
</gene>
<dbReference type="GO" id="GO:0008999">
    <property type="term" value="F:protein-N-terminal-alanine acetyltransferase activity"/>
    <property type="evidence" value="ECO:0007669"/>
    <property type="project" value="TreeGrafter"/>
</dbReference>
<protein>
    <submittedName>
        <fullName evidence="2">Acetyltransferase</fullName>
    </submittedName>
</protein>
<dbReference type="EMBL" id="BJWH01000005">
    <property type="protein sequence ID" value="GEL97914.1"/>
    <property type="molecule type" value="Genomic_DNA"/>
</dbReference>
<dbReference type="Pfam" id="PF13302">
    <property type="entry name" value="Acetyltransf_3"/>
    <property type="match status" value="1"/>
</dbReference>
<keyword evidence="3" id="KW-1185">Reference proteome</keyword>
<dbReference type="GO" id="GO:0005737">
    <property type="term" value="C:cytoplasm"/>
    <property type="evidence" value="ECO:0007669"/>
    <property type="project" value="TreeGrafter"/>
</dbReference>
<dbReference type="CDD" id="cd04301">
    <property type="entry name" value="NAT_SF"/>
    <property type="match status" value="1"/>
</dbReference>
<evidence type="ECO:0000313" key="2">
    <source>
        <dbReference type="EMBL" id="GEL97914.1"/>
    </source>
</evidence>
<dbReference type="Proteomes" id="UP000321049">
    <property type="component" value="Unassembled WGS sequence"/>
</dbReference>
<accession>A0A511JIZ0</accession>
<dbReference type="InterPro" id="IPR016181">
    <property type="entry name" value="Acyl_CoA_acyltransferase"/>
</dbReference>
<dbReference type="PROSITE" id="PS51186">
    <property type="entry name" value="GNAT"/>
    <property type="match status" value="1"/>
</dbReference>
<sequence length="193" mass="21171">MPRLTPPAITPGTQRDLPQPVLYADGLHLRPWRTSDAAVLVAAYTDPAIRRWHDRSMDRDEAVAWAASWSRRWADETGAGWAVATPDEVLGQISLRSLQHGDGRSDVSYWVLPQARGRGIATTALRTLSTWAFTTLGLHRIEVDHSVANPASCTVATRAGFRLEGTKRGDALHADGWHDMHLHARVSGDGPIS</sequence>
<name>A0A511JIZ0_9CELL</name>